<organism evidence="1 2">
    <name type="scientific">Desmophyllum pertusum</name>
    <dbReference type="NCBI Taxonomy" id="174260"/>
    <lineage>
        <taxon>Eukaryota</taxon>
        <taxon>Metazoa</taxon>
        <taxon>Cnidaria</taxon>
        <taxon>Anthozoa</taxon>
        <taxon>Hexacorallia</taxon>
        <taxon>Scleractinia</taxon>
        <taxon>Caryophylliina</taxon>
        <taxon>Caryophylliidae</taxon>
        <taxon>Desmophyllum</taxon>
    </lineage>
</organism>
<dbReference type="EMBL" id="MU825876">
    <property type="protein sequence ID" value="KAJ7386466.1"/>
    <property type="molecule type" value="Genomic_DNA"/>
</dbReference>
<gene>
    <name evidence="1" type="ORF">OS493_008598</name>
</gene>
<sequence length="82" mass="9725">MKLDAWDQRTGDGRLILATQSDRKAMGRERRRTIYSNNLWVQELLRQVVHDTGKYAPEFFSHQSCCSHRLIPWLNKRFKGCC</sequence>
<keyword evidence="2" id="KW-1185">Reference proteome</keyword>
<dbReference type="Proteomes" id="UP001163046">
    <property type="component" value="Unassembled WGS sequence"/>
</dbReference>
<accession>A0A9W9ZRH0</accession>
<comment type="caution">
    <text evidence="1">The sequence shown here is derived from an EMBL/GenBank/DDBJ whole genome shotgun (WGS) entry which is preliminary data.</text>
</comment>
<reference evidence="1" key="1">
    <citation type="submission" date="2023-01" db="EMBL/GenBank/DDBJ databases">
        <title>Genome assembly of the deep-sea coral Lophelia pertusa.</title>
        <authorList>
            <person name="Herrera S."/>
            <person name="Cordes E."/>
        </authorList>
    </citation>
    <scope>NUCLEOTIDE SEQUENCE</scope>
    <source>
        <strain evidence="1">USNM1676648</strain>
        <tissue evidence="1">Polyp</tissue>
    </source>
</reference>
<evidence type="ECO:0000313" key="1">
    <source>
        <dbReference type="EMBL" id="KAJ7386466.1"/>
    </source>
</evidence>
<dbReference type="OrthoDB" id="21204at2759"/>
<proteinExistence type="predicted"/>
<evidence type="ECO:0000313" key="2">
    <source>
        <dbReference type="Proteomes" id="UP001163046"/>
    </source>
</evidence>
<name>A0A9W9ZRH0_9CNID</name>
<dbReference type="AlphaFoldDB" id="A0A9W9ZRH0"/>
<protein>
    <submittedName>
        <fullName evidence="1">Uncharacterized protein</fullName>
    </submittedName>
</protein>